<feature type="compositionally biased region" description="Polar residues" evidence="1">
    <location>
        <begin position="1"/>
        <end position="11"/>
    </location>
</feature>
<comment type="caution">
    <text evidence="2">The sequence shown here is derived from an EMBL/GenBank/DDBJ whole genome shotgun (WGS) entry which is preliminary data.</text>
</comment>
<dbReference type="RefSeq" id="WP_394299941.1">
    <property type="nucleotide sequence ID" value="NZ_JBHMQT010000006.1"/>
</dbReference>
<feature type="region of interest" description="Disordered" evidence="1">
    <location>
        <begin position="1"/>
        <end position="23"/>
    </location>
</feature>
<evidence type="ECO:0000256" key="1">
    <source>
        <dbReference type="SAM" id="MobiDB-lite"/>
    </source>
</evidence>
<sequence length="177" mass="19092">MESRNENQTIANEREGLNSQEHPENRRLVISPVAIQTARAFIAWAQPHLTHPVEAAFAIGVQTGEGTLLGVALIGWPAAEVFDDGYTAKLLALATDDGAPDVSSTLLGAAWCEVRAMGYRRLIAYTRIDEPGTGLWDAGFRIVPSPLGWGADSRSGSPEDGDAVRVLWEIRDAGGRR</sequence>
<accession>A0ABV6TZT7</accession>
<evidence type="ECO:0000313" key="3">
    <source>
        <dbReference type="Proteomes" id="UP001589870"/>
    </source>
</evidence>
<feature type="compositionally biased region" description="Basic and acidic residues" evidence="1">
    <location>
        <begin position="12"/>
        <end position="23"/>
    </location>
</feature>
<organism evidence="2 3">
    <name type="scientific">Sphaerimonospora cavernae</name>
    <dbReference type="NCBI Taxonomy" id="1740611"/>
    <lineage>
        <taxon>Bacteria</taxon>
        <taxon>Bacillati</taxon>
        <taxon>Actinomycetota</taxon>
        <taxon>Actinomycetes</taxon>
        <taxon>Streptosporangiales</taxon>
        <taxon>Streptosporangiaceae</taxon>
        <taxon>Sphaerimonospora</taxon>
    </lineage>
</organism>
<dbReference type="InterPro" id="IPR053780">
    <property type="entry name" value="Gp66-like"/>
</dbReference>
<gene>
    <name evidence="2" type="ORF">ACFHYQ_05315</name>
</gene>
<keyword evidence="3" id="KW-1185">Reference proteome</keyword>
<dbReference type="Proteomes" id="UP001589870">
    <property type="component" value="Unassembled WGS sequence"/>
</dbReference>
<dbReference type="NCBIfam" id="NF045478">
    <property type="entry name" value="XF1762_fam"/>
    <property type="match status" value="1"/>
</dbReference>
<reference evidence="2 3" key="1">
    <citation type="submission" date="2024-09" db="EMBL/GenBank/DDBJ databases">
        <authorList>
            <person name="Sun Q."/>
            <person name="Mori K."/>
        </authorList>
    </citation>
    <scope>NUCLEOTIDE SEQUENCE [LARGE SCALE GENOMIC DNA]</scope>
    <source>
        <strain evidence="2 3">TBRC 1851</strain>
    </source>
</reference>
<dbReference type="EMBL" id="JBHMQT010000006">
    <property type="protein sequence ID" value="MFC0861714.1"/>
    <property type="molecule type" value="Genomic_DNA"/>
</dbReference>
<name>A0ABV6TZT7_9ACTN</name>
<evidence type="ECO:0000313" key="2">
    <source>
        <dbReference type="EMBL" id="MFC0861714.1"/>
    </source>
</evidence>
<protein>
    <submittedName>
        <fullName evidence="2">XF1762 family protein</fullName>
    </submittedName>
</protein>
<proteinExistence type="predicted"/>